<keyword evidence="4" id="KW-0804">Transcription</keyword>
<keyword evidence="2" id="KW-0731">Sigma factor</keyword>
<accession>A0ABP8VZA3</accession>
<gene>
    <name evidence="9" type="ORF">GCM10023226_11670</name>
</gene>
<dbReference type="NCBIfam" id="TIGR02937">
    <property type="entry name" value="sigma70-ECF"/>
    <property type="match status" value="1"/>
</dbReference>
<dbReference type="RefSeq" id="WP_345263575.1">
    <property type="nucleotide sequence ID" value="NZ_BAABIM010000001.1"/>
</dbReference>
<evidence type="ECO:0000256" key="2">
    <source>
        <dbReference type="ARBA" id="ARBA00023082"/>
    </source>
</evidence>
<dbReference type="Pfam" id="PF04542">
    <property type="entry name" value="Sigma70_r2"/>
    <property type="match status" value="1"/>
</dbReference>
<dbReference type="CDD" id="cd06171">
    <property type="entry name" value="Sigma70_r4"/>
    <property type="match status" value="1"/>
</dbReference>
<dbReference type="InterPro" id="IPR036388">
    <property type="entry name" value="WH-like_DNA-bd_sf"/>
</dbReference>
<feature type="region of interest" description="Disordered" evidence="5">
    <location>
        <begin position="1"/>
        <end position="34"/>
    </location>
</feature>
<dbReference type="PRINTS" id="PR00046">
    <property type="entry name" value="SIGMA70FCT"/>
</dbReference>
<dbReference type="SUPFAM" id="SSF88659">
    <property type="entry name" value="Sigma3 and sigma4 domains of RNA polymerase sigma factors"/>
    <property type="match status" value="2"/>
</dbReference>
<dbReference type="PANTHER" id="PTHR30385">
    <property type="entry name" value="SIGMA FACTOR F FLAGELLAR"/>
    <property type="match status" value="1"/>
</dbReference>
<evidence type="ECO:0000259" key="6">
    <source>
        <dbReference type="Pfam" id="PF04539"/>
    </source>
</evidence>
<dbReference type="Pfam" id="PF04539">
    <property type="entry name" value="Sigma70_r3"/>
    <property type="match status" value="1"/>
</dbReference>
<dbReference type="EMBL" id="BAABIM010000001">
    <property type="protein sequence ID" value="GAA4676141.1"/>
    <property type="molecule type" value="Genomic_DNA"/>
</dbReference>
<dbReference type="InterPro" id="IPR007627">
    <property type="entry name" value="RNA_pol_sigma70_r2"/>
</dbReference>
<evidence type="ECO:0000259" key="8">
    <source>
        <dbReference type="Pfam" id="PF04545"/>
    </source>
</evidence>
<keyword evidence="10" id="KW-1185">Reference proteome</keyword>
<evidence type="ECO:0000313" key="10">
    <source>
        <dbReference type="Proteomes" id="UP001500621"/>
    </source>
</evidence>
<dbReference type="InterPro" id="IPR014284">
    <property type="entry name" value="RNA_pol_sigma-70_dom"/>
</dbReference>
<dbReference type="InterPro" id="IPR007624">
    <property type="entry name" value="RNA_pol_sigma70_r3"/>
</dbReference>
<keyword evidence="3" id="KW-0238">DNA-binding</keyword>
<sequence length="275" mass="30379">MSGAEESTAARARPRRAPHPAGAPLSETRRRMETARLLSRARASRGEARRRYEDEVIALNMRVAHEVARRYHGRGIAGEDVDQVAMLGLVKAVRGFDPAQGEDFLSYAVPTVRGEIQRYFRDAGWAVRPPRSVQEVQSRITSAEAELYQRLGRAPQPAEIARYLEVAESLVRDAQSATGCFTPASLDAWQAEAAPEDAPANRLGGLDPAFATTEARLALRPLMQALPERDRRIIELRFFAGRTQAQIGDEVGVSQEQVSRLLTGILKRLRESLAA</sequence>
<evidence type="ECO:0000256" key="5">
    <source>
        <dbReference type="SAM" id="MobiDB-lite"/>
    </source>
</evidence>
<evidence type="ECO:0000256" key="1">
    <source>
        <dbReference type="ARBA" id="ARBA00023015"/>
    </source>
</evidence>
<dbReference type="InterPro" id="IPR013325">
    <property type="entry name" value="RNA_pol_sigma_r2"/>
</dbReference>
<feature type="domain" description="RNA polymerase sigma-70 region 2" evidence="7">
    <location>
        <begin position="59"/>
        <end position="125"/>
    </location>
</feature>
<feature type="domain" description="RNA polymerase sigma-70 region 4" evidence="8">
    <location>
        <begin position="222"/>
        <end position="271"/>
    </location>
</feature>
<dbReference type="Proteomes" id="UP001500621">
    <property type="component" value="Unassembled WGS sequence"/>
</dbReference>
<organism evidence="9 10">
    <name type="scientific">Nocardioides nanhaiensis</name>
    <dbReference type="NCBI Taxonomy" id="1476871"/>
    <lineage>
        <taxon>Bacteria</taxon>
        <taxon>Bacillati</taxon>
        <taxon>Actinomycetota</taxon>
        <taxon>Actinomycetes</taxon>
        <taxon>Propionibacteriales</taxon>
        <taxon>Nocardioidaceae</taxon>
        <taxon>Nocardioides</taxon>
    </lineage>
</organism>
<dbReference type="InterPro" id="IPR000943">
    <property type="entry name" value="RNA_pol_sigma70"/>
</dbReference>
<dbReference type="Gene3D" id="1.10.10.10">
    <property type="entry name" value="Winged helix-like DNA-binding domain superfamily/Winged helix DNA-binding domain"/>
    <property type="match status" value="2"/>
</dbReference>
<keyword evidence="1" id="KW-0805">Transcription regulation</keyword>
<dbReference type="InterPro" id="IPR013324">
    <property type="entry name" value="RNA_pol_sigma_r3/r4-like"/>
</dbReference>
<comment type="caution">
    <text evidence="9">The sequence shown here is derived from an EMBL/GenBank/DDBJ whole genome shotgun (WGS) entry which is preliminary data.</text>
</comment>
<dbReference type="SUPFAM" id="SSF88946">
    <property type="entry name" value="Sigma2 domain of RNA polymerase sigma factors"/>
    <property type="match status" value="1"/>
</dbReference>
<dbReference type="Gene3D" id="1.20.120.1810">
    <property type="match status" value="1"/>
</dbReference>
<protein>
    <submittedName>
        <fullName evidence="9">SigB/SigF/SigG family RNA polymerase sigma factor</fullName>
    </submittedName>
</protein>
<evidence type="ECO:0000259" key="7">
    <source>
        <dbReference type="Pfam" id="PF04542"/>
    </source>
</evidence>
<evidence type="ECO:0000313" key="9">
    <source>
        <dbReference type="EMBL" id="GAA4676141.1"/>
    </source>
</evidence>
<evidence type="ECO:0000256" key="3">
    <source>
        <dbReference type="ARBA" id="ARBA00023125"/>
    </source>
</evidence>
<dbReference type="Pfam" id="PF04545">
    <property type="entry name" value="Sigma70_r4"/>
    <property type="match status" value="1"/>
</dbReference>
<feature type="domain" description="RNA polymerase sigma-70 region 3" evidence="6">
    <location>
        <begin position="138"/>
        <end position="191"/>
    </location>
</feature>
<dbReference type="InterPro" id="IPR007630">
    <property type="entry name" value="RNA_pol_sigma70_r4"/>
</dbReference>
<dbReference type="PANTHER" id="PTHR30385:SF4">
    <property type="entry name" value="RNA POLYMERASE SIGMA-E FACTOR"/>
    <property type="match status" value="1"/>
</dbReference>
<reference evidence="10" key="1">
    <citation type="journal article" date="2019" name="Int. J. Syst. Evol. Microbiol.">
        <title>The Global Catalogue of Microorganisms (GCM) 10K type strain sequencing project: providing services to taxonomists for standard genome sequencing and annotation.</title>
        <authorList>
            <consortium name="The Broad Institute Genomics Platform"/>
            <consortium name="The Broad Institute Genome Sequencing Center for Infectious Disease"/>
            <person name="Wu L."/>
            <person name="Ma J."/>
        </authorList>
    </citation>
    <scope>NUCLEOTIDE SEQUENCE [LARGE SCALE GENOMIC DNA]</scope>
    <source>
        <strain evidence="10">JCM 18127</strain>
    </source>
</reference>
<evidence type="ECO:0000256" key="4">
    <source>
        <dbReference type="ARBA" id="ARBA00023163"/>
    </source>
</evidence>
<proteinExistence type="predicted"/>
<name>A0ABP8VZA3_9ACTN</name>